<accession>A0A6G1KTB1</accession>
<evidence type="ECO:0000256" key="1">
    <source>
        <dbReference type="SAM" id="Phobius"/>
    </source>
</evidence>
<keyword evidence="1" id="KW-1133">Transmembrane helix</keyword>
<feature type="transmembrane region" description="Helical" evidence="1">
    <location>
        <begin position="12"/>
        <end position="33"/>
    </location>
</feature>
<keyword evidence="3" id="KW-1185">Reference proteome</keyword>
<evidence type="ECO:0000313" key="3">
    <source>
        <dbReference type="Proteomes" id="UP000799436"/>
    </source>
</evidence>
<dbReference type="Proteomes" id="UP000799436">
    <property type="component" value="Unassembled WGS sequence"/>
</dbReference>
<keyword evidence="1" id="KW-0472">Membrane</keyword>
<sequence length="52" mass="5985">MGPALFVRVMVVSRWLFILLSTGRFIYIMSYVSGASRTRNSARVLDLSTCWR</sequence>
<reference evidence="2" key="1">
    <citation type="journal article" date="2020" name="Stud. Mycol.">
        <title>101 Dothideomycetes genomes: a test case for predicting lifestyles and emergence of pathogens.</title>
        <authorList>
            <person name="Haridas S."/>
            <person name="Albert R."/>
            <person name="Binder M."/>
            <person name="Bloem J."/>
            <person name="Labutti K."/>
            <person name="Salamov A."/>
            <person name="Andreopoulos B."/>
            <person name="Baker S."/>
            <person name="Barry K."/>
            <person name="Bills G."/>
            <person name="Bluhm B."/>
            <person name="Cannon C."/>
            <person name="Castanera R."/>
            <person name="Culley D."/>
            <person name="Daum C."/>
            <person name="Ezra D."/>
            <person name="Gonzalez J."/>
            <person name="Henrissat B."/>
            <person name="Kuo A."/>
            <person name="Liang C."/>
            <person name="Lipzen A."/>
            <person name="Lutzoni F."/>
            <person name="Magnuson J."/>
            <person name="Mondo S."/>
            <person name="Nolan M."/>
            <person name="Ohm R."/>
            <person name="Pangilinan J."/>
            <person name="Park H.-J."/>
            <person name="Ramirez L."/>
            <person name="Alfaro M."/>
            <person name="Sun H."/>
            <person name="Tritt A."/>
            <person name="Yoshinaga Y."/>
            <person name="Zwiers L.-H."/>
            <person name="Turgeon B."/>
            <person name="Goodwin S."/>
            <person name="Spatafora J."/>
            <person name="Crous P."/>
            <person name="Grigoriev I."/>
        </authorList>
    </citation>
    <scope>NUCLEOTIDE SEQUENCE</scope>
    <source>
        <strain evidence="2">CBS 116005</strain>
    </source>
</reference>
<dbReference type="AlphaFoldDB" id="A0A6G1KTB1"/>
<keyword evidence="1" id="KW-0812">Transmembrane</keyword>
<organism evidence="2 3">
    <name type="scientific">Teratosphaeria nubilosa</name>
    <dbReference type="NCBI Taxonomy" id="161662"/>
    <lineage>
        <taxon>Eukaryota</taxon>
        <taxon>Fungi</taxon>
        <taxon>Dikarya</taxon>
        <taxon>Ascomycota</taxon>
        <taxon>Pezizomycotina</taxon>
        <taxon>Dothideomycetes</taxon>
        <taxon>Dothideomycetidae</taxon>
        <taxon>Mycosphaerellales</taxon>
        <taxon>Teratosphaeriaceae</taxon>
        <taxon>Teratosphaeria</taxon>
    </lineage>
</organism>
<gene>
    <name evidence="2" type="ORF">EJ03DRAFT_332576</name>
</gene>
<dbReference type="EMBL" id="ML995984">
    <property type="protein sequence ID" value="KAF2763640.1"/>
    <property type="molecule type" value="Genomic_DNA"/>
</dbReference>
<evidence type="ECO:0000313" key="2">
    <source>
        <dbReference type="EMBL" id="KAF2763640.1"/>
    </source>
</evidence>
<name>A0A6G1KTB1_9PEZI</name>
<protein>
    <submittedName>
        <fullName evidence="2">Uncharacterized protein</fullName>
    </submittedName>
</protein>
<proteinExistence type="predicted"/>